<protein>
    <recommendedName>
        <fullName evidence="3">Nudix hydrolase domain-containing protein</fullName>
    </recommendedName>
</protein>
<dbReference type="AlphaFoldDB" id="A0A4Y3K9G1"/>
<sequence length="55" mass="5966">MYRAHVTGGALRDEVDGSTDRAAWFPLDAVADLPRHGFVDEALRLAGLLGDARSR</sequence>
<accession>A0A4Y3K9G1</accession>
<evidence type="ECO:0008006" key="3">
    <source>
        <dbReference type="Google" id="ProtNLM"/>
    </source>
</evidence>
<dbReference type="EMBL" id="BJLP01000001">
    <property type="protein sequence ID" value="GEA79608.1"/>
    <property type="molecule type" value="Genomic_DNA"/>
</dbReference>
<organism evidence="1 2">
    <name type="scientific">Cellulomonas uda</name>
    <dbReference type="NCBI Taxonomy" id="1714"/>
    <lineage>
        <taxon>Bacteria</taxon>
        <taxon>Bacillati</taxon>
        <taxon>Actinomycetota</taxon>
        <taxon>Actinomycetes</taxon>
        <taxon>Micrococcales</taxon>
        <taxon>Cellulomonadaceae</taxon>
        <taxon>Cellulomonas</taxon>
    </lineage>
</organism>
<reference evidence="1 2" key="1">
    <citation type="submission" date="2019-06" db="EMBL/GenBank/DDBJ databases">
        <title>Whole genome shotgun sequence of Cellulomonas uda NBRC 3747.</title>
        <authorList>
            <person name="Hosoyama A."/>
            <person name="Uohara A."/>
            <person name="Ohji S."/>
            <person name="Ichikawa N."/>
        </authorList>
    </citation>
    <scope>NUCLEOTIDE SEQUENCE [LARGE SCALE GENOMIC DNA]</scope>
    <source>
        <strain evidence="1 2">NBRC 3747</strain>
    </source>
</reference>
<evidence type="ECO:0000313" key="2">
    <source>
        <dbReference type="Proteomes" id="UP000315842"/>
    </source>
</evidence>
<name>A0A4Y3K9G1_CELUD</name>
<proteinExistence type="predicted"/>
<gene>
    <name evidence="1" type="ORF">CUD01_00520</name>
</gene>
<dbReference type="Proteomes" id="UP000315842">
    <property type="component" value="Unassembled WGS sequence"/>
</dbReference>
<dbReference type="RefSeq" id="WP_166772066.1">
    <property type="nucleotide sequence ID" value="NZ_BJLP01000001.1"/>
</dbReference>
<evidence type="ECO:0000313" key="1">
    <source>
        <dbReference type="EMBL" id="GEA79608.1"/>
    </source>
</evidence>
<comment type="caution">
    <text evidence="1">The sequence shown here is derived from an EMBL/GenBank/DDBJ whole genome shotgun (WGS) entry which is preliminary data.</text>
</comment>
<keyword evidence="2" id="KW-1185">Reference proteome</keyword>